<organism evidence="1 2">
    <name type="scientific">Novispirillum itersonii</name>
    <name type="common">Aquaspirillum itersonii</name>
    <dbReference type="NCBI Taxonomy" id="189"/>
    <lineage>
        <taxon>Bacteria</taxon>
        <taxon>Pseudomonadati</taxon>
        <taxon>Pseudomonadota</taxon>
        <taxon>Alphaproteobacteria</taxon>
        <taxon>Rhodospirillales</taxon>
        <taxon>Novispirillaceae</taxon>
        <taxon>Novispirillum</taxon>
    </lineage>
</organism>
<protein>
    <submittedName>
        <fullName evidence="1">Uncharacterized protein</fullName>
    </submittedName>
</protein>
<reference evidence="1 2" key="1">
    <citation type="submission" date="2020-08" db="EMBL/GenBank/DDBJ databases">
        <title>Genomic Encyclopedia of Type Strains, Phase IV (KMG-IV): sequencing the most valuable type-strain genomes for metagenomic binning, comparative biology and taxonomic classification.</title>
        <authorList>
            <person name="Goeker M."/>
        </authorList>
    </citation>
    <scope>NUCLEOTIDE SEQUENCE [LARGE SCALE GENOMIC DNA]</scope>
    <source>
        <strain evidence="1 2">DSM 11590</strain>
    </source>
</reference>
<accession>A0A7W9ZJT5</accession>
<dbReference type="Proteomes" id="UP000544872">
    <property type="component" value="Unassembled WGS sequence"/>
</dbReference>
<dbReference type="EMBL" id="JACIIX010000030">
    <property type="protein sequence ID" value="MBB6212495.1"/>
    <property type="molecule type" value="Genomic_DNA"/>
</dbReference>
<proteinExistence type="predicted"/>
<keyword evidence="2" id="KW-1185">Reference proteome</keyword>
<dbReference type="AlphaFoldDB" id="A0A7W9ZJT5"/>
<gene>
    <name evidence="1" type="ORF">FHS48_003951</name>
</gene>
<comment type="caution">
    <text evidence="1">The sequence shown here is derived from an EMBL/GenBank/DDBJ whole genome shotgun (WGS) entry which is preliminary data.</text>
</comment>
<sequence length="149" mass="15537">MPTALIDRYHTEAARLLGLQGLAPADLGPVNRQAIDWLAALMLSQTLPPGPHPAEAAAPTDPAATVTGVRALLSGGLIRVAAHINRLAAAPADPAHPVALYVHQQAIAMQEAPDVTRDTTLRVIVGHLTLLALAADHPHPPRTIRKAGS</sequence>
<evidence type="ECO:0000313" key="2">
    <source>
        <dbReference type="Proteomes" id="UP000544872"/>
    </source>
</evidence>
<evidence type="ECO:0000313" key="1">
    <source>
        <dbReference type="EMBL" id="MBB6212495.1"/>
    </source>
</evidence>
<name>A0A7W9ZJT5_NOVIT</name>